<protein>
    <submittedName>
        <fullName evidence="3">Uncharacterized protein</fullName>
    </submittedName>
</protein>
<comment type="caution">
    <text evidence="3">The sequence shown here is derived from an EMBL/GenBank/DDBJ whole genome shotgun (WGS) entry which is preliminary data.</text>
</comment>
<reference evidence="3 4" key="1">
    <citation type="submission" date="2021-06" db="EMBL/GenBank/DDBJ databases">
        <authorList>
            <person name="Palmer J.M."/>
        </authorList>
    </citation>
    <scope>NUCLEOTIDE SEQUENCE [LARGE SCALE GENOMIC DNA]</scope>
    <source>
        <strain evidence="3 4">GA_2019</strain>
        <tissue evidence="3">Muscle</tissue>
    </source>
</reference>
<proteinExistence type="predicted"/>
<dbReference type="SUPFAM" id="SSF54928">
    <property type="entry name" value="RNA-binding domain, RBD"/>
    <property type="match status" value="1"/>
</dbReference>
<gene>
    <name evidence="3" type="ORF">GOODEAATRI_015884</name>
</gene>
<dbReference type="InterPro" id="IPR045137">
    <property type="entry name" value="RBM26/27"/>
</dbReference>
<evidence type="ECO:0000313" key="4">
    <source>
        <dbReference type="Proteomes" id="UP001476798"/>
    </source>
</evidence>
<dbReference type="InterPro" id="IPR035979">
    <property type="entry name" value="RBD_domain_sf"/>
</dbReference>
<evidence type="ECO:0000256" key="2">
    <source>
        <dbReference type="SAM" id="MobiDB-lite"/>
    </source>
</evidence>
<dbReference type="Proteomes" id="UP001476798">
    <property type="component" value="Unassembled WGS sequence"/>
</dbReference>
<feature type="region of interest" description="Disordered" evidence="2">
    <location>
        <begin position="117"/>
        <end position="154"/>
    </location>
</feature>
<feature type="non-terminal residue" evidence="3">
    <location>
        <position position="1"/>
    </location>
</feature>
<feature type="region of interest" description="Disordered" evidence="2">
    <location>
        <begin position="46"/>
        <end position="71"/>
    </location>
</feature>
<name>A0ABV0P4N1_9TELE</name>
<sequence length="194" mass="21719">VVFGGDPEAALIQYTKNEEARRAISSTEAVLNNRFIRVYWHREPSTNSLGQEQTSGSQGAGSAPGQGLQHSNMHKVLINRLEKNRAMKPEERANIMKTLKELTEKITQLQNEMNPTPQAKRLGLIPPMGRGRGRGKMTPDPCSMHAGRGRSRSREMMARGGVVNRMVVDHRPRTLAILGVMQEEKEELMPHFVV</sequence>
<dbReference type="PANTHER" id="PTHR14398">
    <property type="entry name" value="RNA RECOGNITION RRM/RNP DOMAIN"/>
    <property type="match status" value="1"/>
</dbReference>
<accession>A0ABV0P4N1</accession>
<organism evidence="3 4">
    <name type="scientific">Goodea atripinnis</name>
    <dbReference type="NCBI Taxonomy" id="208336"/>
    <lineage>
        <taxon>Eukaryota</taxon>
        <taxon>Metazoa</taxon>
        <taxon>Chordata</taxon>
        <taxon>Craniata</taxon>
        <taxon>Vertebrata</taxon>
        <taxon>Euteleostomi</taxon>
        <taxon>Actinopterygii</taxon>
        <taxon>Neopterygii</taxon>
        <taxon>Teleostei</taxon>
        <taxon>Neoteleostei</taxon>
        <taxon>Acanthomorphata</taxon>
        <taxon>Ovalentaria</taxon>
        <taxon>Atherinomorphae</taxon>
        <taxon>Cyprinodontiformes</taxon>
        <taxon>Goodeidae</taxon>
        <taxon>Goodea</taxon>
    </lineage>
</organism>
<keyword evidence="1" id="KW-0694">RNA-binding</keyword>
<dbReference type="EMBL" id="JAHRIO010061167">
    <property type="protein sequence ID" value="MEQ2178612.1"/>
    <property type="molecule type" value="Genomic_DNA"/>
</dbReference>
<evidence type="ECO:0000256" key="1">
    <source>
        <dbReference type="ARBA" id="ARBA00022884"/>
    </source>
</evidence>
<keyword evidence="4" id="KW-1185">Reference proteome</keyword>
<evidence type="ECO:0000313" key="3">
    <source>
        <dbReference type="EMBL" id="MEQ2178612.1"/>
    </source>
</evidence>
<dbReference type="PANTHER" id="PTHR14398:SF0">
    <property type="entry name" value="ZINC FINGER PROTEIN SWM"/>
    <property type="match status" value="1"/>
</dbReference>